<comment type="caution">
    <text evidence="1">The sequence shown here is derived from an EMBL/GenBank/DDBJ whole genome shotgun (WGS) entry which is preliminary data.</text>
</comment>
<protein>
    <submittedName>
        <fullName evidence="1">Uncharacterized protein</fullName>
    </submittedName>
</protein>
<sequence length="38" mass="4042">TSAGQIEEALAPVIDIGWAETRPVVDFAEVLSRVTEDG</sequence>
<organism evidence="1">
    <name type="scientific">marine sediment metagenome</name>
    <dbReference type="NCBI Taxonomy" id="412755"/>
    <lineage>
        <taxon>unclassified sequences</taxon>
        <taxon>metagenomes</taxon>
        <taxon>ecological metagenomes</taxon>
    </lineage>
</organism>
<evidence type="ECO:0000313" key="1">
    <source>
        <dbReference type="EMBL" id="GAG73102.1"/>
    </source>
</evidence>
<gene>
    <name evidence="1" type="ORF">S01H4_09109</name>
</gene>
<feature type="non-terminal residue" evidence="1">
    <location>
        <position position="1"/>
    </location>
</feature>
<dbReference type="EMBL" id="BART01003233">
    <property type="protein sequence ID" value="GAG73102.1"/>
    <property type="molecule type" value="Genomic_DNA"/>
</dbReference>
<name>X1AUZ6_9ZZZZ</name>
<proteinExistence type="predicted"/>
<dbReference type="AlphaFoldDB" id="X1AUZ6"/>
<reference evidence="1" key="1">
    <citation type="journal article" date="2014" name="Front. Microbiol.">
        <title>High frequency of phylogenetically diverse reductive dehalogenase-homologous genes in deep subseafloor sedimentary metagenomes.</title>
        <authorList>
            <person name="Kawai M."/>
            <person name="Futagami T."/>
            <person name="Toyoda A."/>
            <person name="Takaki Y."/>
            <person name="Nishi S."/>
            <person name="Hori S."/>
            <person name="Arai W."/>
            <person name="Tsubouchi T."/>
            <person name="Morono Y."/>
            <person name="Uchiyama I."/>
            <person name="Ito T."/>
            <person name="Fujiyama A."/>
            <person name="Inagaki F."/>
            <person name="Takami H."/>
        </authorList>
    </citation>
    <scope>NUCLEOTIDE SEQUENCE</scope>
    <source>
        <strain evidence="1">Expedition CK06-06</strain>
    </source>
</reference>
<accession>X1AUZ6</accession>